<dbReference type="RefSeq" id="WP_072789586.1">
    <property type="nucleotide sequence ID" value="NZ_FQUL01000011.1"/>
</dbReference>
<evidence type="ECO:0000313" key="4">
    <source>
        <dbReference type="Proteomes" id="UP000184295"/>
    </source>
</evidence>
<protein>
    <submittedName>
        <fullName evidence="3">UDP-glucose 4-epimerase</fullName>
    </submittedName>
</protein>
<accession>A0A1M4UNP2</accession>
<dbReference type="InterPro" id="IPR036291">
    <property type="entry name" value="NAD(P)-bd_dom_sf"/>
</dbReference>
<gene>
    <name evidence="3" type="ORF">SAMN02745225_01049</name>
</gene>
<dbReference type="Gene3D" id="3.40.50.720">
    <property type="entry name" value="NAD(P)-binding Rossmann-like Domain"/>
    <property type="match status" value="1"/>
</dbReference>
<comment type="similarity">
    <text evidence="1">Belongs to the NAD(P)-dependent epimerase/dehydratase family.</text>
</comment>
<dbReference type="Pfam" id="PF01370">
    <property type="entry name" value="Epimerase"/>
    <property type="match status" value="1"/>
</dbReference>
<sequence>MLGRVIVTGGSGFIGGQIAKHLKERGTYVVNIDQNPPKVEFDEYIKGNIEDESTWRQVPEVAFDAILHLAARTSVLKSITDPVDAFYSNVTGTFQVLEYARKRNVPAVVSASSNAVVGNYTEGEITEALGLNPLTPYGATKAAAEMLASGYHHSYDIATANIRLTNVYGPSMWNKDSIVPRLMRYAVGESDFRIYGEGDQFRDYVYIDDVVGAFIKLAEQRVTGTVSFGFGVSYTVTEVVAMVSKVVGRELSPPHIPPQKGEMLGVKISLEKADRLGLKASVSLEEGLSRTWDDFIATRKVKR</sequence>
<dbReference type="InterPro" id="IPR001509">
    <property type="entry name" value="Epimerase_deHydtase"/>
</dbReference>
<organism evidence="3 4">
    <name type="scientific">Ferrithrix thermotolerans DSM 19514</name>
    <dbReference type="NCBI Taxonomy" id="1121881"/>
    <lineage>
        <taxon>Bacteria</taxon>
        <taxon>Bacillati</taxon>
        <taxon>Actinomycetota</taxon>
        <taxon>Acidimicrobiia</taxon>
        <taxon>Acidimicrobiales</taxon>
        <taxon>Acidimicrobiaceae</taxon>
        <taxon>Ferrithrix</taxon>
    </lineage>
</organism>
<evidence type="ECO:0000313" key="3">
    <source>
        <dbReference type="EMBL" id="SHE58336.1"/>
    </source>
</evidence>
<dbReference type="AlphaFoldDB" id="A0A1M4UNP2"/>
<dbReference type="Proteomes" id="UP000184295">
    <property type="component" value="Unassembled WGS sequence"/>
</dbReference>
<dbReference type="SUPFAM" id="SSF51735">
    <property type="entry name" value="NAD(P)-binding Rossmann-fold domains"/>
    <property type="match status" value="1"/>
</dbReference>
<dbReference type="STRING" id="1121881.SAMN02745225_01049"/>
<keyword evidence="4" id="KW-1185">Reference proteome</keyword>
<name>A0A1M4UNP2_9ACTN</name>
<evidence type="ECO:0000259" key="2">
    <source>
        <dbReference type="Pfam" id="PF01370"/>
    </source>
</evidence>
<evidence type="ECO:0000256" key="1">
    <source>
        <dbReference type="ARBA" id="ARBA00007637"/>
    </source>
</evidence>
<dbReference type="PANTHER" id="PTHR43000">
    <property type="entry name" value="DTDP-D-GLUCOSE 4,6-DEHYDRATASE-RELATED"/>
    <property type="match status" value="1"/>
</dbReference>
<dbReference type="OrthoDB" id="9779041at2"/>
<feature type="domain" description="NAD-dependent epimerase/dehydratase" evidence="2">
    <location>
        <begin position="5"/>
        <end position="222"/>
    </location>
</feature>
<proteinExistence type="inferred from homology"/>
<dbReference type="EMBL" id="FQUL01000011">
    <property type="protein sequence ID" value="SHE58336.1"/>
    <property type="molecule type" value="Genomic_DNA"/>
</dbReference>
<reference evidence="4" key="1">
    <citation type="submission" date="2016-11" db="EMBL/GenBank/DDBJ databases">
        <authorList>
            <person name="Varghese N."/>
            <person name="Submissions S."/>
        </authorList>
    </citation>
    <scope>NUCLEOTIDE SEQUENCE [LARGE SCALE GENOMIC DNA]</scope>
    <source>
        <strain evidence="4">DSM 19514</strain>
    </source>
</reference>